<dbReference type="PANTHER" id="PTHR47506">
    <property type="entry name" value="TRANSCRIPTIONAL REGULATORY PROTEIN"/>
    <property type="match status" value="1"/>
</dbReference>
<protein>
    <submittedName>
        <fullName evidence="6">Transcriptional regulator, AcrR family</fullName>
    </submittedName>
</protein>
<dbReference type="InterPro" id="IPR009057">
    <property type="entry name" value="Homeodomain-like_sf"/>
</dbReference>
<evidence type="ECO:0000256" key="1">
    <source>
        <dbReference type="ARBA" id="ARBA00023015"/>
    </source>
</evidence>
<dbReference type="GO" id="GO:0003677">
    <property type="term" value="F:DNA binding"/>
    <property type="evidence" value="ECO:0007669"/>
    <property type="project" value="UniProtKB-UniRule"/>
</dbReference>
<dbReference type="InterPro" id="IPR054156">
    <property type="entry name" value="YxaF_TetR_C"/>
</dbReference>
<keyword evidence="2 4" id="KW-0238">DNA-binding</keyword>
<evidence type="ECO:0000313" key="6">
    <source>
        <dbReference type="EMBL" id="CAA9428770.1"/>
    </source>
</evidence>
<dbReference type="SUPFAM" id="SSF48498">
    <property type="entry name" value="Tetracyclin repressor-like, C-terminal domain"/>
    <property type="match status" value="1"/>
</dbReference>
<dbReference type="PRINTS" id="PR00455">
    <property type="entry name" value="HTHTETR"/>
</dbReference>
<keyword evidence="1" id="KW-0805">Transcription regulation</keyword>
<dbReference type="SUPFAM" id="SSF46689">
    <property type="entry name" value="Homeodomain-like"/>
    <property type="match status" value="1"/>
</dbReference>
<feature type="domain" description="HTH tetR-type" evidence="5">
    <location>
        <begin position="15"/>
        <end position="75"/>
    </location>
</feature>
<dbReference type="PANTHER" id="PTHR47506:SF1">
    <property type="entry name" value="HTH-TYPE TRANSCRIPTIONAL REGULATOR YJDC"/>
    <property type="match status" value="1"/>
</dbReference>
<dbReference type="InterPro" id="IPR036271">
    <property type="entry name" value="Tet_transcr_reg_TetR-rel_C_sf"/>
</dbReference>
<evidence type="ECO:0000256" key="4">
    <source>
        <dbReference type="PROSITE-ProRule" id="PRU00335"/>
    </source>
</evidence>
<evidence type="ECO:0000256" key="3">
    <source>
        <dbReference type="ARBA" id="ARBA00023163"/>
    </source>
</evidence>
<dbReference type="PROSITE" id="PS50977">
    <property type="entry name" value="HTH_TETR_2"/>
    <property type="match status" value="1"/>
</dbReference>
<dbReference type="Gene3D" id="1.10.357.10">
    <property type="entry name" value="Tetracycline Repressor, domain 2"/>
    <property type="match status" value="1"/>
</dbReference>
<keyword evidence="3" id="KW-0804">Transcription</keyword>
<evidence type="ECO:0000259" key="5">
    <source>
        <dbReference type="PROSITE" id="PS50977"/>
    </source>
</evidence>
<organism evidence="6">
    <name type="scientific">uncultured Rubrobacteraceae bacterium</name>
    <dbReference type="NCBI Taxonomy" id="349277"/>
    <lineage>
        <taxon>Bacteria</taxon>
        <taxon>Bacillati</taxon>
        <taxon>Actinomycetota</taxon>
        <taxon>Rubrobacteria</taxon>
        <taxon>Rubrobacterales</taxon>
        <taxon>Rubrobacteraceae</taxon>
        <taxon>environmental samples</taxon>
    </lineage>
</organism>
<proteinExistence type="predicted"/>
<accession>A0A6J4Q5V2</accession>
<dbReference type="Pfam" id="PF21993">
    <property type="entry name" value="TetR_C_13_2"/>
    <property type="match status" value="1"/>
</dbReference>
<evidence type="ECO:0000256" key="2">
    <source>
        <dbReference type="ARBA" id="ARBA00023125"/>
    </source>
</evidence>
<gene>
    <name evidence="6" type="ORF">AVDCRST_MAG82-1949</name>
</gene>
<dbReference type="AlphaFoldDB" id="A0A6J4Q5V2"/>
<name>A0A6J4Q5V2_9ACTN</name>
<sequence length="196" mass="22085">MGRTKREESRSVRRRPGAERLLEAASDLFYREGIRAVGVDTISERAGVSKRTLYNRFGGKDELVAEYLRRRDWRWRAYLQGVTERVVEPREKLLAVFGAYGEWLVGEDFRGCAFANAAAEIPDPNHPARIVARRHKEGVERHLAVLARDAGFDEPVALAERLLLLLEGATATAAMRRSGEPLDVARSVALELMDVR</sequence>
<feature type="DNA-binding region" description="H-T-H motif" evidence="4">
    <location>
        <begin position="38"/>
        <end position="57"/>
    </location>
</feature>
<reference evidence="6" key="1">
    <citation type="submission" date="2020-02" db="EMBL/GenBank/DDBJ databases">
        <authorList>
            <person name="Meier V. D."/>
        </authorList>
    </citation>
    <scope>NUCLEOTIDE SEQUENCE</scope>
    <source>
        <strain evidence="6">AVDCRST_MAG82</strain>
    </source>
</reference>
<dbReference type="InterPro" id="IPR001647">
    <property type="entry name" value="HTH_TetR"/>
</dbReference>
<dbReference type="Pfam" id="PF00440">
    <property type="entry name" value="TetR_N"/>
    <property type="match status" value="1"/>
</dbReference>
<dbReference type="EMBL" id="CADCVA010000274">
    <property type="protein sequence ID" value="CAA9428770.1"/>
    <property type="molecule type" value="Genomic_DNA"/>
</dbReference>